<feature type="domain" description="YlxR" evidence="1">
    <location>
        <begin position="9"/>
        <end position="82"/>
    </location>
</feature>
<reference evidence="2 5" key="1">
    <citation type="submission" date="2014-09" db="EMBL/GenBank/DDBJ databases">
        <title>Lactobacillus mucosae CRL573 Genome Sequencing.</title>
        <authorList>
            <person name="Bleckwedel J."/>
            <person name="Teran L.C."/>
            <person name="Bonacina J."/>
            <person name="Saavedra L."/>
            <person name="Mozzi F.B."/>
            <person name="Raya R.R."/>
        </authorList>
    </citation>
    <scope>NUCLEOTIDE SEQUENCE [LARGE SCALE GENOMIC DNA]</scope>
    <source>
        <strain evidence="2 5">CRL573</strain>
    </source>
</reference>
<evidence type="ECO:0000259" key="1">
    <source>
        <dbReference type="Pfam" id="PF04296"/>
    </source>
</evidence>
<accession>A0A099YE02</accession>
<evidence type="ECO:0000313" key="2">
    <source>
        <dbReference type="EMBL" id="KGL66800.1"/>
    </source>
</evidence>
<evidence type="ECO:0000313" key="4">
    <source>
        <dbReference type="EMBL" id="QOL69140.1"/>
    </source>
</evidence>
<dbReference type="CDD" id="cd00279">
    <property type="entry name" value="YlxR"/>
    <property type="match status" value="1"/>
</dbReference>
<dbReference type="GO" id="GO:0003677">
    <property type="term" value="F:DNA binding"/>
    <property type="evidence" value="ECO:0007669"/>
    <property type="project" value="UniProtKB-KW"/>
</dbReference>
<reference evidence="4 6" key="2">
    <citation type="submission" date="2020-10" db="EMBL/GenBank/DDBJ databases">
        <title>Genome sequencing of Lactobacillus mucosae KCTC 21011.</title>
        <authorList>
            <person name="Kim J."/>
        </authorList>
    </citation>
    <scope>NUCLEOTIDE SEQUENCE [LARGE SCALE GENOMIC DNA]</scope>
    <source>
        <strain evidence="4 6">LM011</strain>
    </source>
</reference>
<proteinExistence type="predicted"/>
<dbReference type="SUPFAM" id="SSF64376">
    <property type="entry name" value="YlxR-like"/>
    <property type="match status" value="1"/>
</dbReference>
<evidence type="ECO:0000313" key="5">
    <source>
        <dbReference type="Proteomes" id="UP000030001"/>
    </source>
</evidence>
<dbReference type="Proteomes" id="UP000593929">
    <property type="component" value="Chromosome"/>
</dbReference>
<dbReference type="PANTHER" id="PTHR34215:SF1">
    <property type="entry name" value="YLXR DOMAIN-CONTAINING PROTEIN"/>
    <property type="match status" value="1"/>
</dbReference>
<organism evidence="2 5">
    <name type="scientific">Limosilactobacillus mucosae</name>
    <name type="common">Lactobacillus mucosae</name>
    <dbReference type="NCBI Taxonomy" id="97478"/>
    <lineage>
        <taxon>Bacteria</taxon>
        <taxon>Bacillati</taxon>
        <taxon>Bacillota</taxon>
        <taxon>Bacilli</taxon>
        <taxon>Lactobacillales</taxon>
        <taxon>Lactobacillaceae</taxon>
        <taxon>Limosilactobacillus</taxon>
    </lineage>
</organism>
<keyword evidence="2" id="KW-0238">DNA-binding</keyword>
<name>A0A099YE02_LIMMU</name>
<reference evidence="3" key="3">
    <citation type="submission" date="2023-01" db="EMBL/GenBank/DDBJ databases">
        <title>Genome analysis of 13 Lactobacillus isolated from gut of wild boar.</title>
        <authorList>
            <person name="Papp P."/>
            <person name="Libisch B."/>
            <person name="Nagy T."/>
            <person name="Olasz F."/>
        </authorList>
    </citation>
    <scope>NUCLEOTIDE SEQUENCE</scope>
    <source>
        <strain evidence="3">F108</strain>
    </source>
</reference>
<dbReference type="InterPro" id="IPR037465">
    <property type="entry name" value="YlxR"/>
</dbReference>
<dbReference type="Proteomes" id="UP001218021">
    <property type="component" value="Unassembled WGS sequence"/>
</dbReference>
<dbReference type="PANTHER" id="PTHR34215">
    <property type="entry name" value="BLL0784 PROTEIN"/>
    <property type="match status" value="1"/>
</dbReference>
<evidence type="ECO:0000313" key="6">
    <source>
        <dbReference type="Proteomes" id="UP000593929"/>
    </source>
</evidence>
<dbReference type="Gene3D" id="3.30.1230.10">
    <property type="entry name" value="YlxR-like"/>
    <property type="match status" value="1"/>
</dbReference>
<dbReference type="Proteomes" id="UP000030001">
    <property type="component" value="Unassembled WGS sequence"/>
</dbReference>
<sequence length="98" mass="11293">MKKRKVPMRKDIVTGEMMPKRELIRVVRNKEDEVSVDPTGKKAGRGAYIAADVKIATRAKKERTFDKAFGVKLDDAFYDQLIDYADHLQERIKLFGHV</sequence>
<dbReference type="AlphaFoldDB" id="A0A099YE02"/>
<dbReference type="Pfam" id="PF04296">
    <property type="entry name" value="YlxR"/>
    <property type="match status" value="1"/>
</dbReference>
<dbReference type="EMBL" id="JAQOND010000019">
    <property type="protein sequence ID" value="MDC2827608.1"/>
    <property type="molecule type" value="Genomic_DNA"/>
</dbReference>
<dbReference type="EMBL" id="JROC01000032">
    <property type="protein sequence ID" value="KGL66800.1"/>
    <property type="molecule type" value="Genomic_DNA"/>
</dbReference>
<protein>
    <submittedName>
        <fullName evidence="2">DNA-binding protein</fullName>
    </submittedName>
    <submittedName>
        <fullName evidence="3">YlxR family protein</fullName>
    </submittedName>
</protein>
<dbReference type="RefSeq" id="WP_033935056.1">
    <property type="nucleotide sequence ID" value="NZ_CABFNH010000029.1"/>
</dbReference>
<evidence type="ECO:0000313" key="3">
    <source>
        <dbReference type="EMBL" id="MDC2827608.1"/>
    </source>
</evidence>
<dbReference type="GeneID" id="57113870"/>
<dbReference type="NCBIfam" id="NF047356">
    <property type="entry name" value="RNA_bind_RnpM"/>
    <property type="match status" value="1"/>
</dbReference>
<gene>
    <name evidence="4" type="ORF">LM011_06950</name>
    <name evidence="2" type="ORF">LX03_05640</name>
    <name evidence="3" type="ORF">PO158_04810</name>
</gene>
<dbReference type="InterPro" id="IPR035931">
    <property type="entry name" value="YlxR-like_sf"/>
</dbReference>
<dbReference type="InterPro" id="IPR007393">
    <property type="entry name" value="YlxR_dom"/>
</dbReference>
<dbReference type="EMBL" id="CP062966">
    <property type="protein sequence ID" value="QOL69140.1"/>
    <property type="molecule type" value="Genomic_DNA"/>
</dbReference>